<keyword evidence="2" id="KW-0732">Signal</keyword>
<organism evidence="3 4">
    <name type="scientific">Microbacterium galbum</name>
    <dbReference type="NCBI Taxonomy" id="3075994"/>
    <lineage>
        <taxon>Bacteria</taxon>
        <taxon>Bacillati</taxon>
        <taxon>Actinomycetota</taxon>
        <taxon>Actinomycetes</taxon>
        <taxon>Micrococcales</taxon>
        <taxon>Microbacteriaceae</taxon>
        <taxon>Microbacterium</taxon>
    </lineage>
</organism>
<proteinExistence type="predicted"/>
<comment type="caution">
    <text evidence="3">The sequence shown here is derived from an EMBL/GenBank/DDBJ whole genome shotgun (WGS) entry which is preliminary data.</text>
</comment>
<protein>
    <recommendedName>
        <fullName evidence="5">Nitrate ABC transporter substrate-binding protein</fullName>
    </recommendedName>
</protein>
<evidence type="ECO:0008006" key="5">
    <source>
        <dbReference type="Google" id="ProtNLM"/>
    </source>
</evidence>
<dbReference type="RefSeq" id="WP_315995449.1">
    <property type="nucleotide sequence ID" value="NZ_JAWDIS010000003.1"/>
</dbReference>
<feature type="chain" id="PRO_5047455163" description="Nitrate ABC transporter substrate-binding protein" evidence="2">
    <location>
        <begin position="28"/>
        <end position="205"/>
    </location>
</feature>
<evidence type="ECO:0000313" key="4">
    <source>
        <dbReference type="Proteomes" id="UP001263371"/>
    </source>
</evidence>
<sequence>MMRATTVSRRRSARARVSALVAGGAFAALVLAGCAAPAPEPAPAAEAPSSAAPAAGVETPAPAASPSGSATPPADPTCENIIPQATADDFKSLGWTSQEDQFRMGATALDDGIQCKWGDTKIASDRVQIFGWAPIDDATAKTAQKDLVAAGWKVEKDADGVYVTENPDWLNGRGADGYGLTYFFGDGFVKLADTRQSLILVQSPR</sequence>
<feature type="signal peptide" evidence="2">
    <location>
        <begin position="1"/>
        <end position="27"/>
    </location>
</feature>
<evidence type="ECO:0000256" key="2">
    <source>
        <dbReference type="SAM" id="SignalP"/>
    </source>
</evidence>
<dbReference type="Proteomes" id="UP001263371">
    <property type="component" value="Unassembled WGS sequence"/>
</dbReference>
<evidence type="ECO:0000256" key="1">
    <source>
        <dbReference type="SAM" id="MobiDB-lite"/>
    </source>
</evidence>
<dbReference type="PROSITE" id="PS51257">
    <property type="entry name" value="PROKAR_LIPOPROTEIN"/>
    <property type="match status" value="1"/>
</dbReference>
<gene>
    <name evidence="3" type="ORF">RWH45_13700</name>
</gene>
<name>A0ABU3TA53_9MICO</name>
<dbReference type="EMBL" id="JAWDIS010000003">
    <property type="protein sequence ID" value="MDU0368272.1"/>
    <property type="molecule type" value="Genomic_DNA"/>
</dbReference>
<keyword evidence="4" id="KW-1185">Reference proteome</keyword>
<accession>A0ABU3TA53</accession>
<reference evidence="3 4" key="1">
    <citation type="submission" date="2023-09" db="EMBL/GenBank/DDBJ databases">
        <title>Microbacterium fusihabitans sp. nov., Microbacterium phycihabitans sp. nov., and Microbacterium cervinum sp. nov., isolated from dried seaweeds of beach.</title>
        <authorList>
            <person name="Lee S.D."/>
        </authorList>
    </citation>
    <scope>NUCLEOTIDE SEQUENCE [LARGE SCALE GENOMIC DNA]</scope>
    <source>
        <strain evidence="3 4">KSW4-17</strain>
    </source>
</reference>
<feature type="compositionally biased region" description="Low complexity" evidence="1">
    <location>
        <begin position="38"/>
        <end position="72"/>
    </location>
</feature>
<evidence type="ECO:0000313" key="3">
    <source>
        <dbReference type="EMBL" id="MDU0368272.1"/>
    </source>
</evidence>
<feature type="region of interest" description="Disordered" evidence="1">
    <location>
        <begin position="38"/>
        <end position="78"/>
    </location>
</feature>